<name>A0A9N9ASI7_FUNMO</name>
<organism evidence="1 2">
    <name type="scientific">Funneliformis mosseae</name>
    <name type="common">Endomycorrhizal fungus</name>
    <name type="synonym">Glomus mosseae</name>
    <dbReference type="NCBI Taxonomy" id="27381"/>
    <lineage>
        <taxon>Eukaryota</taxon>
        <taxon>Fungi</taxon>
        <taxon>Fungi incertae sedis</taxon>
        <taxon>Mucoromycota</taxon>
        <taxon>Glomeromycotina</taxon>
        <taxon>Glomeromycetes</taxon>
        <taxon>Glomerales</taxon>
        <taxon>Glomeraceae</taxon>
        <taxon>Funneliformis</taxon>
    </lineage>
</organism>
<evidence type="ECO:0000313" key="1">
    <source>
        <dbReference type="EMBL" id="CAG8540106.1"/>
    </source>
</evidence>
<dbReference type="AlphaFoldDB" id="A0A9N9ASI7"/>
<gene>
    <name evidence="1" type="ORF">FMOSSE_LOCUS5937</name>
</gene>
<evidence type="ECO:0000313" key="2">
    <source>
        <dbReference type="Proteomes" id="UP000789375"/>
    </source>
</evidence>
<accession>A0A9N9ASI7</accession>
<comment type="caution">
    <text evidence="1">The sequence shown here is derived from an EMBL/GenBank/DDBJ whole genome shotgun (WGS) entry which is preliminary data.</text>
</comment>
<sequence length="41" mass="5044">MNYNILSKVVILKRAINDYENEIKFEDLQIFPIEDYEVFYI</sequence>
<keyword evidence="2" id="KW-1185">Reference proteome</keyword>
<reference evidence="1" key="1">
    <citation type="submission" date="2021-06" db="EMBL/GenBank/DDBJ databases">
        <authorList>
            <person name="Kallberg Y."/>
            <person name="Tangrot J."/>
            <person name="Rosling A."/>
        </authorList>
    </citation>
    <scope>NUCLEOTIDE SEQUENCE</scope>
    <source>
        <strain evidence="1">87-6 pot B 2015</strain>
    </source>
</reference>
<proteinExistence type="predicted"/>
<dbReference type="Proteomes" id="UP000789375">
    <property type="component" value="Unassembled WGS sequence"/>
</dbReference>
<protein>
    <submittedName>
        <fullName evidence="1">14479_t:CDS:1</fullName>
    </submittedName>
</protein>
<dbReference type="EMBL" id="CAJVPP010001193">
    <property type="protein sequence ID" value="CAG8540106.1"/>
    <property type="molecule type" value="Genomic_DNA"/>
</dbReference>